<dbReference type="EMBL" id="JAMXHT010000002">
    <property type="protein sequence ID" value="MCO5397491.1"/>
    <property type="molecule type" value="Genomic_DNA"/>
</dbReference>
<dbReference type="SMART" id="SM00226">
    <property type="entry name" value="LMWPc"/>
    <property type="match status" value="1"/>
</dbReference>
<proteinExistence type="predicted"/>
<name>A0ABT1AGK5_9RALS</name>
<evidence type="ECO:0000313" key="3">
    <source>
        <dbReference type="Proteomes" id="UP001162811"/>
    </source>
</evidence>
<dbReference type="SUPFAM" id="SSF52788">
    <property type="entry name" value="Phosphotyrosine protein phosphatases I"/>
    <property type="match status" value="1"/>
</dbReference>
<evidence type="ECO:0000259" key="1">
    <source>
        <dbReference type="SMART" id="SM00226"/>
    </source>
</evidence>
<organism evidence="2 3">
    <name type="scientific">Ralstonia soli</name>
    <dbReference type="NCBI Taxonomy" id="2953896"/>
    <lineage>
        <taxon>Bacteria</taxon>
        <taxon>Pseudomonadati</taxon>
        <taxon>Pseudomonadota</taxon>
        <taxon>Betaproteobacteria</taxon>
        <taxon>Burkholderiales</taxon>
        <taxon>Burkholderiaceae</taxon>
        <taxon>Ralstonia</taxon>
    </lineage>
</organism>
<reference evidence="2" key="2">
    <citation type="journal article" date="2023" name="Front. Microbiol.">
        <title>Ralstonia chuxiongensis sp. nov., Ralstonia mojiangensis sp. nov., and Ralstonia soli sp. nov., isolated from tobacco fields, are three novel species in the family Burkholderiaceae.</title>
        <authorList>
            <person name="Lu C.H."/>
            <person name="Zhang Y.Y."/>
            <person name="Jiang N."/>
            <person name="Chen W."/>
            <person name="Shao X."/>
            <person name="Zhao Z.M."/>
            <person name="Lu W.L."/>
            <person name="Hu X."/>
            <person name="Xi Y.X."/>
            <person name="Zou S.Y."/>
            <person name="Wei Q.J."/>
            <person name="Lin Z.L."/>
            <person name="Gong L."/>
            <person name="Gai X.T."/>
            <person name="Zhang L.Q."/>
            <person name="Li J.Y."/>
            <person name="Jin Y."/>
            <person name="Xia Z.Y."/>
        </authorList>
    </citation>
    <scope>NUCLEOTIDE SEQUENCE</scope>
    <source>
        <strain evidence="2">21MJYT02-11</strain>
    </source>
</reference>
<protein>
    <submittedName>
        <fullName evidence="2">Low molecular weight phosphotyrosine protein phosphatase</fullName>
    </submittedName>
</protein>
<keyword evidence="3" id="KW-1185">Reference proteome</keyword>
<sequence>MAEQLLRRALPDRRIVSAGISPPEGAGADPRAIRLLAQEGLDLRPHRARPIDLALISDADLILVMESDQRQQLEATYADAQGKTYRLCESIDADVPDPVASTHGMFAVVLGMIRFGVESWSARVQQLENESGYEEAS</sequence>
<reference evidence="2" key="1">
    <citation type="submission" date="2022-06" db="EMBL/GenBank/DDBJ databases">
        <authorList>
            <person name="Lu C.-H."/>
        </authorList>
    </citation>
    <scope>NUCLEOTIDE SEQUENCE</scope>
    <source>
        <strain evidence="2">21MJYT02-11</strain>
    </source>
</reference>
<accession>A0ABT1AGK5</accession>
<comment type="caution">
    <text evidence="2">The sequence shown here is derived from an EMBL/GenBank/DDBJ whole genome shotgun (WGS) entry which is preliminary data.</text>
</comment>
<feature type="domain" description="Phosphotyrosine protein phosphatase I" evidence="1">
    <location>
        <begin position="1"/>
        <end position="123"/>
    </location>
</feature>
<evidence type="ECO:0000313" key="2">
    <source>
        <dbReference type="EMBL" id="MCO5397491.1"/>
    </source>
</evidence>
<dbReference type="InterPro" id="IPR023485">
    <property type="entry name" value="Ptyr_pPase"/>
</dbReference>
<dbReference type="Pfam" id="PF01451">
    <property type="entry name" value="LMWPc"/>
    <property type="match status" value="1"/>
</dbReference>
<gene>
    <name evidence="2" type="ORF">NG900_04665</name>
</gene>
<dbReference type="Proteomes" id="UP001162811">
    <property type="component" value="Unassembled WGS sequence"/>
</dbReference>
<dbReference type="InterPro" id="IPR036196">
    <property type="entry name" value="Ptyr_pPase_sf"/>
</dbReference>
<dbReference type="Gene3D" id="3.40.50.2300">
    <property type="match status" value="1"/>
</dbReference>